<protein>
    <submittedName>
        <fullName evidence="1">Uncharacterized protein</fullName>
    </submittedName>
</protein>
<dbReference type="AlphaFoldDB" id="A0A392NAS2"/>
<sequence>MSSQLEESFTLVPLLRYISTTPGEIHNASSIDVCESSFIHRATPMLTGACELRSNAVDVMV</sequence>
<reference evidence="1 2" key="1">
    <citation type="journal article" date="2018" name="Front. Plant Sci.">
        <title>Red Clover (Trifolium pratense) and Zigzag Clover (T. medium) - A Picture of Genomic Similarities and Differences.</title>
        <authorList>
            <person name="Dluhosova J."/>
            <person name="Istvanek J."/>
            <person name="Nedelnik J."/>
            <person name="Repkova J."/>
        </authorList>
    </citation>
    <scope>NUCLEOTIDE SEQUENCE [LARGE SCALE GENOMIC DNA]</scope>
    <source>
        <strain evidence="2">cv. 10/8</strain>
        <tissue evidence="1">Leaf</tissue>
    </source>
</reference>
<keyword evidence="2" id="KW-1185">Reference proteome</keyword>
<evidence type="ECO:0000313" key="1">
    <source>
        <dbReference type="EMBL" id="MCH96205.1"/>
    </source>
</evidence>
<organism evidence="1 2">
    <name type="scientific">Trifolium medium</name>
    <dbReference type="NCBI Taxonomy" id="97028"/>
    <lineage>
        <taxon>Eukaryota</taxon>
        <taxon>Viridiplantae</taxon>
        <taxon>Streptophyta</taxon>
        <taxon>Embryophyta</taxon>
        <taxon>Tracheophyta</taxon>
        <taxon>Spermatophyta</taxon>
        <taxon>Magnoliopsida</taxon>
        <taxon>eudicotyledons</taxon>
        <taxon>Gunneridae</taxon>
        <taxon>Pentapetalae</taxon>
        <taxon>rosids</taxon>
        <taxon>fabids</taxon>
        <taxon>Fabales</taxon>
        <taxon>Fabaceae</taxon>
        <taxon>Papilionoideae</taxon>
        <taxon>50 kb inversion clade</taxon>
        <taxon>NPAAA clade</taxon>
        <taxon>Hologalegina</taxon>
        <taxon>IRL clade</taxon>
        <taxon>Trifolieae</taxon>
        <taxon>Trifolium</taxon>
    </lineage>
</organism>
<dbReference type="EMBL" id="LXQA010031771">
    <property type="protein sequence ID" value="MCH96205.1"/>
    <property type="molecule type" value="Genomic_DNA"/>
</dbReference>
<accession>A0A392NAS2</accession>
<dbReference type="Proteomes" id="UP000265520">
    <property type="component" value="Unassembled WGS sequence"/>
</dbReference>
<comment type="caution">
    <text evidence="1">The sequence shown here is derived from an EMBL/GenBank/DDBJ whole genome shotgun (WGS) entry which is preliminary data.</text>
</comment>
<proteinExistence type="predicted"/>
<evidence type="ECO:0000313" key="2">
    <source>
        <dbReference type="Proteomes" id="UP000265520"/>
    </source>
</evidence>
<name>A0A392NAS2_9FABA</name>